<reference evidence="1" key="1">
    <citation type="submission" date="2023-10" db="EMBL/GenBank/DDBJ databases">
        <title>Genome assembly of Pristionchus species.</title>
        <authorList>
            <person name="Yoshida K."/>
            <person name="Sommer R.J."/>
        </authorList>
    </citation>
    <scope>NUCLEOTIDE SEQUENCE</scope>
    <source>
        <strain evidence="1">RS0144</strain>
    </source>
</reference>
<keyword evidence="2" id="KW-1185">Reference proteome</keyword>
<accession>A0AAV5T1D5</accession>
<sequence>LERLAHQERLEADVVDQLLKKEQHFRGVIAEIYEVDSDSCGKKVEDVEYGLGGSVNDRLASYLLRQWYVSFNHHILVFLHEVA</sequence>
<name>A0AAV5T1D5_9BILA</name>
<dbReference type="AlphaFoldDB" id="A0AAV5T1D5"/>
<comment type="caution">
    <text evidence="1">The sequence shown here is derived from an EMBL/GenBank/DDBJ whole genome shotgun (WGS) entry which is preliminary data.</text>
</comment>
<feature type="non-terminal residue" evidence="1">
    <location>
        <position position="83"/>
    </location>
</feature>
<dbReference type="EMBL" id="BTSX01000002">
    <property type="protein sequence ID" value="GMS85551.1"/>
    <property type="molecule type" value="Genomic_DNA"/>
</dbReference>
<gene>
    <name evidence="1" type="ORF">PENTCL1PPCAC_7726</name>
</gene>
<proteinExistence type="predicted"/>
<dbReference type="Proteomes" id="UP001432027">
    <property type="component" value="Unassembled WGS sequence"/>
</dbReference>
<feature type="non-terminal residue" evidence="1">
    <location>
        <position position="1"/>
    </location>
</feature>
<evidence type="ECO:0000313" key="2">
    <source>
        <dbReference type="Proteomes" id="UP001432027"/>
    </source>
</evidence>
<protein>
    <submittedName>
        <fullName evidence="1">Uncharacterized protein</fullName>
    </submittedName>
</protein>
<evidence type="ECO:0000313" key="1">
    <source>
        <dbReference type="EMBL" id="GMS85551.1"/>
    </source>
</evidence>
<organism evidence="1 2">
    <name type="scientific">Pristionchus entomophagus</name>
    <dbReference type="NCBI Taxonomy" id="358040"/>
    <lineage>
        <taxon>Eukaryota</taxon>
        <taxon>Metazoa</taxon>
        <taxon>Ecdysozoa</taxon>
        <taxon>Nematoda</taxon>
        <taxon>Chromadorea</taxon>
        <taxon>Rhabditida</taxon>
        <taxon>Rhabditina</taxon>
        <taxon>Diplogasteromorpha</taxon>
        <taxon>Diplogasteroidea</taxon>
        <taxon>Neodiplogasteridae</taxon>
        <taxon>Pristionchus</taxon>
    </lineage>
</organism>